<comment type="similarity">
    <text evidence="2">Belongs to the prokaryotic sulfate-binding protein family.</text>
</comment>
<dbReference type="InterPro" id="IPR005669">
    <property type="entry name" value="Thiosulph/SO4-bd"/>
</dbReference>
<evidence type="ECO:0000256" key="3">
    <source>
        <dbReference type="ARBA" id="ARBA00022448"/>
    </source>
</evidence>
<keyword evidence="3" id="KW-0813">Transport</keyword>
<comment type="caution">
    <text evidence="6">The sequence shown here is derived from an EMBL/GenBank/DDBJ whole genome shotgun (WGS) entry which is preliminary data.</text>
</comment>
<keyword evidence="5" id="KW-0574">Periplasm</keyword>
<dbReference type="PANTHER" id="PTHR30368">
    <property type="entry name" value="SULFATE-BINDING PROTEIN"/>
    <property type="match status" value="1"/>
</dbReference>
<dbReference type="Gene3D" id="3.40.190.10">
    <property type="entry name" value="Periplasmic binding protein-like II"/>
    <property type="match status" value="2"/>
</dbReference>
<evidence type="ECO:0000256" key="1">
    <source>
        <dbReference type="ARBA" id="ARBA00004418"/>
    </source>
</evidence>
<proteinExistence type="inferred from homology"/>
<keyword evidence="4" id="KW-0732">Signal</keyword>
<name>A0ABQ4VAB6_9MYCO</name>
<reference evidence="6 7" key="1">
    <citation type="submission" date="2021-08" db="EMBL/GenBank/DDBJ databases">
        <title>Draft genome sequence of Mycolicibacterium sp. NGTWS1702 strain.</title>
        <authorList>
            <person name="Matsumoto M."/>
            <person name="Tang B.C.C."/>
            <person name="Machida Y."/>
            <person name="Matoyama H."/>
            <person name="Kishihara T."/>
            <person name="Sato S."/>
            <person name="Kondo I."/>
            <person name="Sano M."/>
            <person name="Kato G."/>
        </authorList>
    </citation>
    <scope>NUCLEOTIDE SEQUENCE [LARGE SCALE GENOMIC DNA]</scope>
    <source>
        <strain evidence="6 7">NGTWSNA01</strain>
    </source>
</reference>
<dbReference type="PANTHER" id="PTHR30368:SF2">
    <property type="entry name" value="SULFATE-BINDING PROTEIN"/>
    <property type="match status" value="1"/>
</dbReference>
<sequence length="254" mass="27426">MVEKILDGRPADIAYVTDADDIADLVKGEAIPADWDNGTIGGLPVNSVVTMVVRAGNPRGIHDWPDLLQPGLEVITPNPVNVGSGRWALLAGYAAASSGDHDPEAGKNYLRRLILEHIALGPSTVKQATDEFVGGRGDVLLLSEASATQLVRKGFAVEQVLPPQTMRMDFAIAITKSGLEKPLASELIQFMFSPRGQQLWAQAGFRPGSPVPEPHFPVPQHLWTITDLGGWESVGRRYFGAHGFITNLFKMATQ</sequence>
<keyword evidence="7" id="KW-1185">Reference proteome</keyword>
<dbReference type="EMBL" id="BPRH01003687">
    <property type="protein sequence ID" value="GJF10308.1"/>
    <property type="molecule type" value="Genomic_DNA"/>
</dbReference>
<dbReference type="SUPFAM" id="SSF53850">
    <property type="entry name" value="Periplasmic binding protein-like II"/>
    <property type="match status" value="1"/>
</dbReference>
<protein>
    <recommendedName>
        <fullName evidence="8">Sulfate ABC transporter substrate-binding protein</fullName>
    </recommendedName>
</protein>
<evidence type="ECO:0000256" key="4">
    <source>
        <dbReference type="ARBA" id="ARBA00022729"/>
    </source>
</evidence>
<dbReference type="Proteomes" id="UP001060504">
    <property type="component" value="Unassembled WGS sequence"/>
</dbReference>
<dbReference type="Pfam" id="PF13531">
    <property type="entry name" value="SBP_bac_11"/>
    <property type="match status" value="1"/>
</dbReference>
<evidence type="ECO:0000256" key="5">
    <source>
        <dbReference type="ARBA" id="ARBA00022764"/>
    </source>
</evidence>
<evidence type="ECO:0000256" key="2">
    <source>
        <dbReference type="ARBA" id="ARBA00006099"/>
    </source>
</evidence>
<evidence type="ECO:0008006" key="8">
    <source>
        <dbReference type="Google" id="ProtNLM"/>
    </source>
</evidence>
<comment type="subcellular location">
    <subcellularLocation>
        <location evidence="1">Periplasm</location>
    </subcellularLocation>
</comment>
<accession>A0ABQ4VAB6</accession>
<gene>
    <name evidence="6" type="ORF">NGTWS1702_35180</name>
</gene>
<evidence type="ECO:0000313" key="6">
    <source>
        <dbReference type="EMBL" id="GJF10308.1"/>
    </source>
</evidence>
<evidence type="ECO:0000313" key="7">
    <source>
        <dbReference type="Proteomes" id="UP001060504"/>
    </source>
</evidence>
<organism evidence="6 7">
    <name type="scientific">Mycolicibacterium cyprinidarum</name>
    <dbReference type="NCBI Taxonomy" id="2860311"/>
    <lineage>
        <taxon>Bacteria</taxon>
        <taxon>Bacillati</taxon>
        <taxon>Actinomycetota</taxon>
        <taxon>Actinomycetes</taxon>
        <taxon>Mycobacteriales</taxon>
        <taxon>Mycobacteriaceae</taxon>
        <taxon>Mycolicibacterium</taxon>
    </lineage>
</organism>